<name>A0AAJ1TKZ1_9HYPH</name>
<dbReference type="GeneID" id="90835690"/>
<comment type="caution">
    <text evidence="2">The sequence shown here is derived from an EMBL/GenBank/DDBJ whole genome shotgun (WGS) entry which is preliminary data.</text>
</comment>
<feature type="region of interest" description="Disordered" evidence="1">
    <location>
        <begin position="30"/>
        <end position="56"/>
    </location>
</feature>
<reference evidence="2" key="1">
    <citation type="submission" date="2023-07" db="EMBL/GenBank/DDBJ databases">
        <title>Genomic Encyclopedia of Type Strains, Phase IV (KMG-IV): sequencing the most valuable type-strain genomes for metagenomic binning, comparative biology and taxonomic classification.</title>
        <authorList>
            <person name="Goeker M."/>
        </authorList>
    </citation>
    <scope>NUCLEOTIDE SEQUENCE</scope>
    <source>
        <strain evidence="2">DSM 19569</strain>
    </source>
</reference>
<dbReference type="EMBL" id="JAUSWL010000002">
    <property type="protein sequence ID" value="MDQ0542857.1"/>
    <property type="molecule type" value="Genomic_DNA"/>
</dbReference>
<gene>
    <name evidence="2" type="ORF">QO001_001775</name>
</gene>
<evidence type="ECO:0000313" key="3">
    <source>
        <dbReference type="Proteomes" id="UP001223420"/>
    </source>
</evidence>
<dbReference type="Proteomes" id="UP001223420">
    <property type="component" value="Unassembled WGS sequence"/>
</dbReference>
<accession>A0AAJ1TKZ1</accession>
<dbReference type="AlphaFoldDB" id="A0AAJ1TKZ1"/>
<organism evidence="2 3">
    <name type="scientific">Methylobacterium brachiatum</name>
    <dbReference type="NCBI Taxonomy" id="269660"/>
    <lineage>
        <taxon>Bacteria</taxon>
        <taxon>Pseudomonadati</taxon>
        <taxon>Pseudomonadota</taxon>
        <taxon>Alphaproteobacteria</taxon>
        <taxon>Hyphomicrobiales</taxon>
        <taxon>Methylobacteriaceae</taxon>
        <taxon>Methylobacterium</taxon>
    </lineage>
</organism>
<evidence type="ECO:0000313" key="2">
    <source>
        <dbReference type="EMBL" id="MDQ0542857.1"/>
    </source>
</evidence>
<sequence>MLARIWEVLKATIAVVALITAALVSADKLDRRKPPTHAASVSEPAATGAITPGARP</sequence>
<protein>
    <submittedName>
        <fullName evidence="2">Uncharacterized protein</fullName>
    </submittedName>
</protein>
<evidence type="ECO:0000256" key="1">
    <source>
        <dbReference type="SAM" id="MobiDB-lite"/>
    </source>
</evidence>
<proteinExistence type="predicted"/>
<dbReference type="RefSeq" id="WP_163005920.1">
    <property type="nucleotide sequence ID" value="NZ_CP033231.1"/>
</dbReference>